<evidence type="ECO:0000256" key="5">
    <source>
        <dbReference type="ARBA" id="ARBA00022691"/>
    </source>
</evidence>
<dbReference type="NCBIfam" id="TIGR01469">
    <property type="entry name" value="cobA_cysG_Cterm"/>
    <property type="match status" value="1"/>
</dbReference>
<keyword evidence="12" id="KW-1185">Reference proteome</keyword>
<dbReference type="CDD" id="cd11642">
    <property type="entry name" value="SUMT"/>
    <property type="match status" value="1"/>
</dbReference>
<dbReference type="InterPro" id="IPR050161">
    <property type="entry name" value="Siro_Cobalamin_biosynth"/>
</dbReference>
<dbReference type="InterPro" id="IPR006366">
    <property type="entry name" value="CobA/CysG_C"/>
</dbReference>
<evidence type="ECO:0000256" key="6">
    <source>
        <dbReference type="ARBA" id="ARBA00023244"/>
    </source>
</evidence>
<dbReference type="KEGG" id="asx:CDL62_02855"/>
<dbReference type="SUPFAM" id="SSF53790">
    <property type="entry name" value="Tetrapyrrole methylase"/>
    <property type="match status" value="1"/>
</dbReference>
<keyword evidence="3 8" id="KW-0489">Methyltransferase</keyword>
<comment type="similarity">
    <text evidence="1 8">Belongs to the precorrin methyltransferase family.</text>
</comment>
<dbReference type="PANTHER" id="PTHR45790:SF3">
    <property type="entry name" value="S-ADENOSYL-L-METHIONINE-DEPENDENT UROPORPHYRINOGEN III METHYLTRANSFERASE, CHLOROPLASTIC"/>
    <property type="match status" value="1"/>
</dbReference>
<dbReference type="STRING" id="889453.SAMN03080601_02336"/>
<evidence type="ECO:0000256" key="2">
    <source>
        <dbReference type="ARBA" id="ARBA00012162"/>
    </source>
</evidence>
<dbReference type="Gene3D" id="3.40.1010.10">
    <property type="entry name" value="Cobalt-precorrin-4 Transmethylase, Domain 1"/>
    <property type="match status" value="1"/>
</dbReference>
<feature type="domain" description="Tetrapyrrole biosynthesis uroporphyrinogen III synthase" evidence="10">
    <location>
        <begin position="263"/>
        <end position="439"/>
    </location>
</feature>
<dbReference type="InterPro" id="IPR003754">
    <property type="entry name" value="4pyrrol_synth_uPrphyn_synth"/>
</dbReference>
<gene>
    <name evidence="11" type="ORF">SAMN03080601_02336</name>
</gene>
<comment type="pathway">
    <text evidence="7">Porphyrin-containing compound metabolism; siroheme biosynthesis; precorrin-2 from uroporphyrinogen III: step 1/1.</text>
</comment>
<keyword evidence="6" id="KW-0627">Porphyrin biosynthesis</keyword>
<dbReference type="InterPro" id="IPR014776">
    <property type="entry name" value="4pyrrole_Mease_sub2"/>
</dbReference>
<feature type="domain" description="Tetrapyrrole methylase" evidence="9">
    <location>
        <begin position="16"/>
        <end position="217"/>
    </location>
</feature>
<proteinExistence type="inferred from homology"/>
<dbReference type="CDD" id="cd06578">
    <property type="entry name" value="HemD"/>
    <property type="match status" value="1"/>
</dbReference>
<dbReference type="PANTHER" id="PTHR45790">
    <property type="entry name" value="SIROHEME SYNTHASE-RELATED"/>
    <property type="match status" value="1"/>
</dbReference>
<evidence type="ECO:0000256" key="8">
    <source>
        <dbReference type="RuleBase" id="RU003960"/>
    </source>
</evidence>
<protein>
    <recommendedName>
        <fullName evidence="2">uroporphyrinogen-III C-methyltransferase</fullName>
        <ecNumber evidence="2">2.1.1.107</ecNumber>
    </recommendedName>
</protein>
<dbReference type="GO" id="GO:0004852">
    <property type="term" value="F:uroporphyrinogen-III synthase activity"/>
    <property type="evidence" value="ECO:0007669"/>
    <property type="project" value="InterPro"/>
</dbReference>
<dbReference type="FunFam" id="3.40.1010.10:FF:000001">
    <property type="entry name" value="Siroheme synthase"/>
    <property type="match status" value="1"/>
</dbReference>
<accession>A0A1T5HIF0</accession>
<dbReference type="Pfam" id="PF02602">
    <property type="entry name" value="HEM4"/>
    <property type="match status" value="1"/>
</dbReference>
<evidence type="ECO:0000256" key="4">
    <source>
        <dbReference type="ARBA" id="ARBA00022679"/>
    </source>
</evidence>
<dbReference type="OrthoDB" id="9815856at2"/>
<dbReference type="GO" id="GO:0004851">
    <property type="term" value="F:uroporphyrin-III C-methyltransferase activity"/>
    <property type="evidence" value="ECO:0007669"/>
    <property type="project" value="UniProtKB-EC"/>
</dbReference>
<evidence type="ECO:0000256" key="1">
    <source>
        <dbReference type="ARBA" id="ARBA00005879"/>
    </source>
</evidence>
<dbReference type="InterPro" id="IPR036108">
    <property type="entry name" value="4pyrrol_syn_uPrphyn_synt_sf"/>
</dbReference>
<dbReference type="RefSeq" id="WP_079558050.1">
    <property type="nucleotide sequence ID" value="NZ_CP021904.1"/>
</dbReference>
<sequence length="467" mass="52104">MTENNIANREIAKSGKVTLAGFGPGNAELLTVKALKALKASDVIYYDDLLDASLLDQFPGEKIYVGKRSSNHAFSQDKINEQLYSSALEGKNVVRLKGGDPLIFGRGIEEYHYLAKRGINVELVPGISSAMAAAADALVPLTARGVSSSVVFLSGHDISKLVIPKAETLVFFMGASRQNQLAKRLLKEGWHARTPVAVVQNASYAHSVNKRYTLEQLENTDDLLVSPVIIIVGWTAAENNSHLPEKWLYTGSNITECRQKGMLIHAPLVSIEPAEKDDVSEHAIENIHDFNRIIFTSRHAVEHFFDRLTEVRKDIRSLANVEIDAIGPVTAEALLKRGIIAEPRGLNSSSEDLVEFYKLNQIRNQSVLIPCSDKSSKYLPDTLSKLDNKITTIVLFYNRKPLNIVIHNLEEFHGVEFSSVPAVERFFEVYKAFPEHLEYVFRGQQSEQRFFELSGKLKKDLNTVLSD</sequence>
<evidence type="ECO:0000256" key="3">
    <source>
        <dbReference type="ARBA" id="ARBA00022603"/>
    </source>
</evidence>
<dbReference type="InterPro" id="IPR014777">
    <property type="entry name" value="4pyrrole_Mease_sub1"/>
</dbReference>
<organism evidence="11 12">
    <name type="scientific">Alkalitalea saponilacus</name>
    <dbReference type="NCBI Taxonomy" id="889453"/>
    <lineage>
        <taxon>Bacteria</taxon>
        <taxon>Pseudomonadati</taxon>
        <taxon>Bacteroidota</taxon>
        <taxon>Bacteroidia</taxon>
        <taxon>Marinilabiliales</taxon>
        <taxon>Marinilabiliaceae</taxon>
        <taxon>Alkalitalea</taxon>
    </lineage>
</organism>
<evidence type="ECO:0000259" key="9">
    <source>
        <dbReference type="Pfam" id="PF00590"/>
    </source>
</evidence>
<dbReference type="NCBIfam" id="NF004790">
    <property type="entry name" value="PRK06136.1"/>
    <property type="match status" value="1"/>
</dbReference>
<keyword evidence="4 8" id="KW-0808">Transferase</keyword>
<dbReference type="InterPro" id="IPR003043">
    <property type="entry name" value="Uropor_MeTrfase_CS"/>
</dbReference>
<dbReference type="Proteomes" id="UP000191055">
    <property type="component" value="Unassembled WGS sequence"/>
</dbReference>
<dbReference type="SUPFAM" id="SSF69618">
    <property type="entry name" value="HemD-like"/>
    <property type="match status" value="1"/>
</dbReference>
<dbReference type="GO" id="GO:0032259">
    <property type="term" value="P:methylation"/>
    <property type="evidence" value="ECO:0007669"/>
    <property type="project" value="UniProtKB-KW"/>
</dbReference>
<dbReference type="Gene3D" id="3.40.50.10090">
    <property type="match status" value="1"/>
</dbReference>
<name>A0A1T5HIF0_9BACT</name>
<evidence type="ECO:0000313" key="11">
    <source>
        <dbReference type="EMBL" id="SKC20311.1"/>
    </source>
</evidence>
<dbReference type="Pfam" id="PF00590">
    <property type="entry name" value="TP_methylase"/>
    <property type="match status" value="1"/>
</dbReference>
<dbReference type="InterPro" id="IPR035996">
    <property type="entry name" value="4pyrrol_Methylase_sf"/>
</dbReference>
<dbReference type="AlphaFoldDB" id="A0A1T5HIF0"/>
<dbReference type="EC" id="2.1.1.107" evidence="2"/>
<evidence type="ECO:0000259" key="10">
    <source>
        <dbReference type="Pfam" id="PF02602"/>
    </source>
</evidence>
<keyword evidence="5" id="KW-0949">S-adenosyl-L-methionine</keyword>
<dbReference type="GO" id="GO:0019354">
    <property type="term" value="P:siroheme biosynthetic process"/>
    <property type="evidence" value="ECO:0007669"/>
    <property type="project" value="InterPro"/>
</dbReference>
<evidence type="ECO:0000313" key="12">
    <source>
        <dbReference type="Proteomes" id="UP000191055"/>
    </source>
</evidence>
<dbReference type="Gene3D" id="3.30.950.10">
    <property type="entry name" value="Methyltransferase, Cobalt-precorrin-4 Transmethylase, Domain 2"/>
    <property type="match status" value="1"/>
</dbReference>
<dbReference type="InterPro" id="IPR000878">
    <property type="entry name" value="4pyrrol_Mease"/>
</dbReference>
<dbReference type="EMBL" id="FUYV01000013">
    <property type="protein sequence ID" value="SKC20311.1"/>
    <property type="molecule type" value="Genomic_DNA"/>
</dbReference>
<evidence type="ECO:0000256" key="7">
    <source>
        <dbReference type="ARBA" id="ARBA00025705"/>
    </source>
</evidence>
<reference evidence="12" key="1">
    <citation type="submission" date="2017-02" db="EMBL/GenBank/DDBJ databases">
        <authorList>
            <person name="Varghese N."/>
            <person name="Submissions S."/>
        </authorList>
    </citation>
    <scope>NUCLEOTIDE SEQUENCE [LARGE SCALE GENOMIC DNA]</scope>
    <source>
        <strain evidence="12">DSM 24412</strain>
    </source>
</reference>
<dbReference type="PROSITE" id="PS00840">
    <property type="entry name" value="SUMT_2"/>
    <property type="match status" value="1"/>
</dbReference>